<dbReference type="SUPFAM" id="SSF49303">
    <property type="entry name" value="beta-Galactosidase/glucuronidase domain"/>
    <property type="match status" value="1"/>
</dbReference>
<name>A0AAU7U4F9_9DEIO</name>
<evidence type="ECO:0000259" key="4">
    <source>
        <dbReference type="Pfam" id="PF02836"/>
    </source>
</evidence>
<dbReference type="AlphaFoldDB" id="A0AAU7U4F9"/>
<dbReference type="GO" id="GO:0005975">
    <property type="term" value="P:carbohydrate metabolic process"/>
    <property type="evidence" value="ECO:0007669"/>
    <property type="project" value="InterPro"/>
</dbReference>
<dbReference type="GO" id="GO:0004553">
    <property type="term" value="F:hydrolase activity, hydrolyzing O-glycosyl compounds"/>
    <property type="evidence" value="ECO:0007669"/>
    <property type="project" value="InterPro"/>
</dbReference>
<sequence length="626" mass="71268">MTLLHPTPQFRRDAWFSLSGTWQFAFDDQLAWQAPDQPEFNLSIEVPFPPESEASGIHDTGFHPSVWYRKEVWTPPRPNNGTHRLRLHFGAVDYEACVWVNGQLVVRHQGGHTPFHADLPGDIGDHFVVVVQATDDPHDLAKPRGKQDWQLEPHEIWYPRTTGIWQEVWLEWVPEVSISRLQWTPHVPRWEVELEASVHGPQMAGLQLYVELSLDGETLSRDHYSVPNTGLQRGEVRRRIGFPDGGIDDARNSLLWSPEHPQLIGAVVELRVGDRVLDRVESYTALRSAGVDQQHFLLNGQPYPLRLVLDQGYWPHSLMTATNDELRQDVELTRMLGFNGARKHQKIEDPRWLYWCDVLGLLVWEELPSAYRFNPEATSRLSREWTEAIERDRSHPCIVAWVPFNESWGVPDLPHADEHRQLVRALYHLTRALDQSRPVIGNDGWESVVTDIIGVHDYSQKPQTLTTRYGTPEATARSVAEVRPGRRRIALNADGPAAPVVLSEFGGVAYSPSGDRGWGYQRSADAPSLQRQYTALLEAIHACKGLAGFCYTQLTDTFQEKNGLLYEDRSAKVPLAVLAQANRGERDPAEQDRDPEMDPMGYSRRWRERQALLAAQKQEQTPASAD</sequence>
<dbReference type="EMBL" id="CP158296">
    <property type="protein sequence ID" value="XBV83338.1"/>
    <property type="molecule type" value="Genomic_DNA"/>
</dbReference>
<dbReference type="PANTHER" id="PTHR42732">
    <property type="entry name" value="BETA-GALACTOSIDASE"/>
    <property type="match status" value="1"/>
</dbReference>
<feature type="compositionally biased region" description="Polar residues" evidence="2">
    <location>
        <begin position="617"/>
        <end position="626"/>
    </location>
</feature>
<feature type="domain" description="Glycoside hydrolase family 2 catalytic" evidence="4">
    <location>
        <begin position="292"/>
        <end position="505"/>
    </location>
</feature>
<dbReference type="RefSeq" id="WP_350240753.1">
    <property type="nucleotide sequence ID" value="NZ_CP158296.1"/>
</dbReference>
<feature type="domain" description="Glycoside hydrolase family 2 immunoglobulin-like beta-sandwich" evidence="3">
    <location>
        <begin position="176"/>
        <end position="287"/>
    </location>
</feature>
<dbReference type="Gene3D" id="2.60.120.260">
    <property type="entry name" value="Galactose-binding domain-like"/>
    <property type="match status" value="1"/>
</dbReference>
<dbReference type="SUPFAM" id="SSF49785">
    <property type="entry name" value="Galactose-binding domain-like"/>
    <property type="match status" value="1"/>
</dbReference>
<dbReference type="InterPro" id="IPR051913">
    <property type="entry name" value="GH2_Domain-Containing"/>
</dbReference>
<feature type="region of interest" description="Disordered" evidence="2">
    <location>
        <begin position="580"/>
        <end position="626"/>
    </location>
</feature>
<dbReference type="KEGG" id="dsc:ABOD76_01020"/>
<proteinExistence type="inferred from homology"/>
<feature type="compositionally biased region" description="Basic and acidic residues" evidence="2">
    <location>
        <begin position="583"/>
        <end position="596"/>
    </location>
</feature>
<comment type="similarity">
    <text evidence="1">Belongs to the glycosyl hydrolase 2 family.</text>
</comment>
<gene>
    <name evidence="6" type="ORF">ABOD76_01020</name>
</gene>
<geneLocation type="plasmid" evidence="6">
    <name>pDson04</name>
</geneLocation>
<dbReference type="Gene3D" id="3.20.20.80">
    <property type="entry name" value="Glycosidases"/>
    <property type="match status" value="1"/>
</dbReference>
<dbReference type="InterPro" id="IPR008979">
    <property type="entry name" value="Galactose-bd-like_sf"/>
</dbReference>
<dbReference type="InterPro" id="IPR036156">
    <property type="entry name" value="Beta-gal/glucu_dom_sf"/>
</dbReference>
<dbReference type="InterPro" id="IPR006102">
    <property type="entry name" value="Ig-like_GH2"/>
</dbReference>
<dbReference type="SUPFAM" id="SSF51445">
    <property type="entry name" value="(Trans)glycosidases"/>
    <property type="match status" value="1"/>
</dbReference>
<evidence type="ECO:0000313" key="6">
    <source>
        <dbReference type="EMBL" id="XBV83338.1"/>
    </source>
</evidence>
<evidence type="ECO:0000256" key="2">
    <source>
        <dbReference type="SAM" id="MobiDB-lite"/>
    </source>
</evidence>
<dbReference type="InterPro" id="IPR006104">
    <property type="entry name" value="Glyco_hydro_2_N"/>
</dbReference>
<reference evidence="6" key="1">
    <citation type="submission" date="2024-06" db="EMBL/GenBank/DDBJ databases">
        <title>Draft Genome Sequence of Deinococcus sonorensis Type Strain KR-87, a Biofilm Producing Representative of the Genus Deinococcus.</title>
        <authorList>
            <person name="Boren L.S."/>
            <person name="Grosso R.A."/>
            <person name="Hugenberg-Cox A.N."/>
            <person name="Hill J.T.E."/>
            <person name="Albert C.M."/>
            <person name="Tuohy J.M."/>
        </authorList>
    </citation>
    <scope>NUCLEOTIDE SEQUENCE</scope>
    <source>
        <strain evidence="6">KR-87</strain>
        <plasmid evidence="6">pDson04</plasmid>
    </source>
</reference>
<dbReference type="PANTHER" id="PTHR42732:SF3">
    <property type="entry name" value="HYDROLASE"/>
    <property type="match status" value="1"/>
</dbReference>
<dbReference type="Pfam" id="PF00703">
    <property type="entry name" value="Glyco_hydro_2"/>
    <property type="match status" value="1"/>
</dbReference>
<evidence type="ECO:0000259" key="5">
    <source>
        <dbReference type="Pfam" id="PF02837"/>
    </source>
</evidence>
<keyword evidence="6" id="KW-0378">Hydrolase</keyword>
<organism evidence="6">
    <name type="scientific">Deinococcus sonorensis KR-87</name>
    <dbReference type="NCBI Taxonomy" id="694439"/>
    <lineage>
        <taxon>Bacteria</taxon>
        <taxon>Thermotogati</taxon>
        <taxon>Deinococcota</taxon>
        <taxon>Deinococci</taxon>
        <taxon>Deinococcales</taxon>
        <taxon>Deinococcaceae</taxon>
        <taxon>Deinococcus</taxon>
    </lineage>
</organism>
<accession>A0AAU7U4F9</accession>
<feature type="domain" description="Glycosyl hydrolases family 2 sugar binding" evidence="5">
    <location>
        <begin position="63"/>
        <end position="120"/>
    </location>
</feature>
<dbReference type="Pfam" id="PF02837">
    <property type="entry name" value="Glyco_hydro_2_N"/>
    <property type="match status" value="1"/>
</dbReference>
<protein>
    <submittedName>
        <fullName evidence="6">Glycoside hydrolase family 2 TIM barrel-domain containing protein</fullName>
    </submittedName>
</protein>
<evidence type="ECO:0000256" key="1">
    <source>
        <dbReference type="ARBA" id="ARBA00007401"/>
    </source>
</evidence>
<keyword evidence="6" id="KW-0614">Plasmid</keyword>
<dbReference type="Pfam" id="PF02836">
    <property type="entry name" value="Glyco_hydro_2_C"/>
    <property type="match status" value="1"/>
</dbReference>
<dbReference type="InterPro" id="IPR017853">
    <property type="entry name" value="GH"/>
</dbReference>
<evidence type="ECO:0000259" key="3">
    <source>
        <dbReference type="Pfam" id="PF00703"/>
    </source>
</evidence>
<dbReference type="InterPro" id="IPR006103">
    <property type="entry name" value="Glyco_hydro_2_cat"/>
</dbReference>